<evidence type="ECO:0000313" key="1">
    <source>
        <dbReference type="EMBL" id="MTS25861.1"/>
    </source>
</evidence>
<organism evidence="1 2">
    <name type="scientific">Ruthenibacterium lactatiformans</name>
    <dbReference type="NCBI Taxonomy" id="1550024"/>
    <lineage>
        <taxon>Bacteria</taxon>
        <taxon>Bacillati</taxon>
        <taxon>Bacillota</taxon>
        <taxon>Clostridia</taxon>
        <taxon>Eubacteriales</taxon>
        <taxon>Oscillospiraceae</taxon>
        <taxon>Ruthenibacterium</taxon>
    </lineage>
</organism>
<dbReference type="RefSeq" id="WP_172725836.1">
    <property type="nucleotide sequence ID" value="NZ_WMZN01000001.1"/>
</dbReference>
<evidence type="ECO:0008006" key="3">
    <source>
        <dbReference type="Google" id="ProtNLM"/>
    </source>
</evidence>
<dbReference type="EMBL" id="WMZU01000001">
    <property type="protein sequence ID" value="MTS25861.1"/>
    <property type="molecule type" value="Genomic_DNA"/>
</dbReference>
<evidence type="ECO:0000313" key="2">
    <source>
        <dbReference type="Proteomes" id="UP000472755"/>
    </source>
</evidence>
<proteinExistence type="predicted"/>
<comment type="caution">
    <text evidence="1">The sequence shown here is derived from an EMBL/GenBank/DDBJ whole genome shotgun (WGS) entry which is preliminary data.</text>
</comment>
<dbReference type="Proteomes" id="UP000472755">
    <property type="component" value="Unassembled WGS sequence"/>
</dbReference>
<protein>
    <recommendedName>
        <fullName evidence="3">YkgJ family cysteine cluster protein</fullName>
    </recommendedName>
</protein>
<sequence length="240" mass="26820">MKNKLKKTVIQEVSLRSDRTVWSAPTDMCNNREGDAEMTLADMHRLAAHLHITMESLYDKYCIPILDAENGGPRMVILSDGHADRKCPFEKNGVCTLGEEKPSSCRMAPLIRNLIPVGSGAWRVGYFLSSGRTGSGTVKYSASDLLRAADAEGTEVAFGHMRLGFYEVYKHCAMLVELTGKSIDSAFVAHAMRCFLTEWDNSKSLAENAAKNHQEFRKSVWALTEPRLEKALRESNRFGR</sequence>
<gene>
    <name evidence="1" type="ORF">GMD59_01005</name>
</gene>
<name>A0A6L6LRJ3_9FIRM</name>
<accession>A0A6L6LRJ3</accession>
<reference evidence="1 2" key="1">
    <citation type="journal article" date="2019" name="Nat. Med.">
        <title>A library of human gut bacterial isolates paired with longitudinal multiomics data enables mechanistic microbiome research.</title>
        <authorList>
            <person name="Poyet M."/>
            <person name="Groussin M."/>
            <person name="Gibbons S.M."/>
            <person name="Avila-Pacheco J."/>
            <person name="Jiang X."/>
            <person name="Kearney S.M."/>
            <person name="Perrotta A.R."/>
            <person name="Berdy B."/>
            <person name="Zhao S."/>
            <person name="Lieberman T.D."/>
            <person name="Swanson P.K."/>
            <person name="Smith M."/>
            <person name="Roesemann S."/>
            <person name="Alexander J.E."/>
            <person name="Rich S.A."/>
            <person name="Livny J."/>
            <person name="Vlamakis H."/>
            <person name="Clish C."/>
            <person name="Bullock K."/>
            <person name="Deik A."/>
            <person name="Scott J."/>
            <person name="Pierce K.A."/>
            <person name="Xavier R.J."/>
            <person name="Alm E.J."/>
        </authorList>
    </citation>
    <scope>NUCLEOTIDE SEQUENCE [LARGE SCALE GENOMIC DNA]</scope>
    <source>
        <strain evidence="1 2">BIOML-A4</strain>
    </source>
</reference>
<dbReference type="AlphaFoldDB" id="A0A6L6LRJ3"/>